<accession>A0A2K8YWM2</accession>
<name>A0A2K8YWM2_9BACT</name>
<feature type="domain" description="MaoC-like" evidence="1">
    <location>
        <begin position="12"/>
        <end position="113"/>
    </location>
</feature>
<dbReference type="PRINTS" id="PR01483">
    <property type="entry name" value="FASYNTHASE"/>
</dbReference>
<dbReference type="GO" id="GO:0019171">
    <property type="term" value="F:(3R)-hydroxyacyl-[acyl-carrier-protein] dehydratase activity"/>
    <property type="evidence" value="ECO:0007669"/>
    <property type="project" value="TreeGrafter"/>
</dbReference>
<keyword evidence="3" id="KW-1185">Reference proteome</keyword>
<dbReference type="InterPro" id="IPR002539">
    <property type="entry name" value="MaoC-like_dom"/>
</dbReference>
<dbReference type="GO" id="GO:0006633">
    <property type="term" value="P:fatty acid biosynthetic process"/>
    <property type="evidence" value="ECO:0007669"/>
    <property type="project" value="InterPro"/>
</dbReference>
<sequence>MVSDFGLDAVHRYSFRFSQADVADFARVTGDNNPLHLDADFAAQTPFKRPIIHGMLGASVFTKVLGTEFPGYGSVYLGQTLEFLRPMFVDTDYEATFTVQSIDAAKHTAQILGEIRDVQTGKVTTKGIATLMHKEKIV</sequence>
<dbReference type="KEGG" id="spir:CWM47_09525"/>
<dbReference type="GO" id="GO:0004312">
    <property type="term" value="F:fatty acid synthase activity"/>
    <property type="evidence" value="ECO:0007669"/>
    <property type="project" value="InterPro"/>
</dbReference>
<gene>
    <name evidence="2" type="ORF">CWM47_09525</name>
</gene>
<dbReference type="AlphaFoldDB" id="A0A2K8YWM2"/>
<dbReference type="Pfam" id="PF01575">
    <property type="entry name" value="MaoC_dehydratas"/>
    <property type="match status" value="1"/>
</dbReference>
<dbReference type="EMBL" id="CP025096">
    <property type="protein sequence ID" value="AUD02032.1"/>
    <property type="molecule type" value="Genomic_DNA"/>
</dbReference>
<dbReference type="GO" id="GO:0005835">
    <property type="term" value="C:fatty acid synthase complex"/>
    <property type="evidence" value="ECO:0007669"/>
    <property type="project" value="InterPro"/>
</dbReference>
<dbReference type="CDD" id="cd03449">
    <property type="entry name" value="R_hydratase"/>
    <property type="match status" value="1"/>
</dbReference>
<protein>
    <submittedName>
        <fullName evidence="2">Dehydrogenase</fullName>
    </submittedName>
</protein>
<evidence type="ECO:0000313" key="2">
    <source>
        <dbReference type="EMBL" id="AUD02032.1"/>
    </source>
</evidence>
<proteinExistence type="predicted"/>
<dbReference type="OrthoDB" id="9801625at2"/>
<dbReference type="InterPro" id="IPR029069">
    <property type="entry name" value="HotDog_dom_sf"/>
</dbReference>
<reference evidence="2 3" key="1">
    <citation type="submission" date="2017-11" db="EMBL/GenBank/DDBJ databases">
        <title>Taxonomic description and genome sequences of Spirosoma HA7 sp. nov., isolated from pollen microhabitat of Corylus avellana.</title>
        <authorList>
            <person name="Ambika Manirajan B."/>
            <person name="Suarez C."/>
            <person name="Ratering S."/>
            <person name="Geissler-Plaum R."/>
            <person name="Cardinale M."/>
            <person name="Sylvia S."/>
        </authorList>
    </citation>
    <scope>NUCLEOTIDE SEQUENCE [LARGE SCALE GENOMIC DNA]</scope>
    <source>
        <strain evidence="2 3">HA7</strain>
    </source>
</reference>
<dbReference type="PANTHER" id="PTHR43437">
    <property type="entry name" value="HYDROXYACYL-THIOESTER DEHYDRATASE TYPE 2, MITOCHONDRIAL-RELATED"/>
    <property type="match status" value="1"/>
</dbReference>
<evidence type="ECO:0000313" key="3">
    <source>
        <dbReference type="Proteomes" id="UP000232883"/>
    </source>
</evidence>
<dbReference type="InterPro" id="IPR003965">
    <property type="entry name" value="Fatty_acid_synthase"/>
</dbReference>
<organism evidence="2 3">
    <name type="scientific">Spirosoma pollinicola</name>
    <dbReference type="NCBI Taxonomy" id="2057025"/>
    <lineage>
        <taxon>Bacteria</taxon>
        <taxon>Pseudomonadati</taxon>
        <taxon>Bacteroidota</taxon>
        <taxon>Cytophagia</taxon>
        <taxon>Cytophagales</taxon>
        <taxon>Cytophagaceae</taxon>
        <taxon>Spirosoma</taxon>
    </lineage>
</organism>
<dbReference type="Gene3D" id="3.10.129.10">
    <property type="entry name" value="Hotdog Thioesterase"/>
    <property type="match status" value="1"/>
</dbReference>
<dbReference type="InterPro" id="IPR050965">
    <property type="entry name" value="UPF0336/Enoyl-CoA_hydratase"/>
</dbReference>
<dbReference type="RefSeq" id="WP_100987752.1">
    <property type="nucleotide sequence ID" value="NZ_CP025096.1"/>
</dbReference>
<evidence type="ECO:0000259" key="1">
    <source>
        <dbReference type="Pfam" id="PF01575"/>
    </source>
</evidence>
<dbReference type="Proteomes" id="UP000232883">
    <property type="component" value="Chromosome"/>
</dbReference>
<dbReference type="SUPFAM" id="SSF54637">
    <property type="entry name" value="Thioesterase/thiol ester dehydrase-isomerase"/>
    <property type="match status" value="1"/>
</dbReference>
<dbReference type="PANTHER" id="PTHR43437:SF3">
    <property type="entry name" value="HYDROXYACYL-THIOESTER DEHYDRATASE TYPE 2, MITOCHONDRIAL"/>
    <property type="match status" value="1"/>
</dbReference>